<gene>
    <name evidence="3" type="ORF">H8704_03930</name>
</gene>
<dbReference type="PANTHER" id="PTHR30404:SF0">
    <property type="entry name" value="N-ACETYLMURAMOYL-L-ALANINE AMIDASE AMIC"/>
    <property type="match status" value="1"/>
</dbReference>
<dbReference type="Proteomes" id="UP000606193">
    <property type="component" value="Unassembled WGS sequence"/>
</dbReference>
<evidence type="ECO:0000259" key="2">
    <source>
        <dbReference type="SMART" id="SM00646"/>
    </source>
</evidence>
<dbReference type="EMBL" id="JACRSX010000003">
    <property type="protein sequence ID" value="MBC8561784.1"/>
    <property type="molecule type" value="Genomic_DNA"/>
</dbReference>
<dbReference type="InterPro" id="IPR002508">
    <property type="entry name" value="MurNAc-LAA_cat"/>
</dbReference>
<dbReference type="PANTHER" id="PTHR30404">
    <property type="entry name" value="N-ACETYLMURAMOYL-L-ALANINE AMIDASE"/>
    <property type="match status" value="1"/>
</dbReference>
<name>A0ABR7MZG9_9FIRM</name>
<accession>A0ABR7MZG9</accession>
<dbReference type="SMART" id="SM00646">
    <property type="entry name" value="Ami_3"/>
    <property type="match status" value="1"/>
</dbReference>
<protein>
    <submittedName>
        <fullName evidence="3">N-acetylmuramoyl-L-alanine amidase</fullName>
    </submittedName>
</protein>
<keyword evidence="4" id="KW-1185">Reference proteome</keyword>
<dbReference type="Gene3D" id="3.40.630.40">
    <property type="entry name" value="Zn-dependent exopeptidases"/>
    <property type="match status" value="1"/>
</dbReference>
<dbReference type="InterPro" id="IPR050695">
    <property type="entry name" value="N-acetylmuramoyl_amidase_3"/>
</dbReference>
<dbReference type="SUPFAM" id="SSF53187">
    <property type="entry name" value="Zn-dependent exopeptidases"/>
    <property type="match status" value="1"/>
</dbReference>
<sequence>MKYYSSLIRLLLTILMISILSFQPYIASAEETTATGDVEVETDELEDIDYDTDDTDGVFLDIDVIPDDYDHSVYSAALSTVYLEENTAGGDQELSLLTDRSMDSEQIKTSIEEEKGVLTCVFPNTYNAVGELKKAVTNSFVKNISISKTESTVTVTIKYQSTCIVSTTYDEQGVSFTFSKASYSIRIHLPEGVTGNQITDIDYYYDHKFVLKIPGKWKSFYDQYPILQRNNAITSLKVSQSGNHTLITVKTSRLQGYKYEQQGDYLFVNVNDPRKIYKNIVVLDAGHGGKDFGARSRGAKEKNINFKIIYTLAKEYFNSSASNVKAYWSRYNDKFISLSARARFASEVQADLFVSLHMNSAPNTRANGMEVYYARSNNGVSSMGLKSQTLARRMHDQLEENLSIPSRGVKKAEFYVLRHNTVPAILIELGFISGNRDHNKITSSGYQKNAAKNIYDCISNVFKSYPTGR</sequence>
<dbReference type="RefSeq" id="WP_147354605.1">
    <property type="nucleotide sequence ID" value="NZ_JACRSX010000003.1"/>
</dbReference>
<evidence type="ECO:0000256" key="1">
    <source>
        <dbReference type="ARBA" id="ARBA00022801"/>
    </source>
</evidence>
<comment type="caution">
    <text evidence="3">The sequence shown here is derived from an EMBL/GenBank/DDBJ whole genome shotgun (WGS) entry which is preliminary data.</text>
</comment>
<feature type="domain" description="MurNAc-LAA" evidence="2">
    <location>
        <begin position="342"/>
        <end position="459"/>
    </location>
</feature>
<reference evidence="3 4" key="1">
    <citation type="submission" date="2020-08" db="EMBL/GenBank/DDBJ databases">
        <title>Genome public.</title>
        <authorList>
            <person name="Liu C."/>
            <person name="Sun Q."/>
        </authorList>
    </citation>
    <scope>NUCLEOTIDE SEQUENCE [LARGE SCALE GENOMIC DNA]</scope>
    <source>
        <strain evidence="3 4">NSJ-37</strain>
    </source>
</reference>
<dbReference type="CDD" id="cd02696">
    <property type="entry name" value="MurNAc-LAA"/>
    <property type="match status" value="1"/>
</dbReference>
<organism evidence="3 4">
    <name type="scientific">Jutongia huaianensis</name>
    <dbReference type="NCBI Taxonomy" id="2763668"/>
    <lineage>
        <taxon>Bacteria</taxon>
        <taxon>Bacillati</taxon>
        <taxon>Bacillota</taxon>
        <taxon>Clostridia</taxon>
        <taxon>Lachnospirales</taxon>
        <taxon>Lachnospiraceae</taxon>
        <taxon>Jutongia</taxon>
    </lineage>
</organism>
<evidence type="ECO:0000313" key="4">
    <source>
        <dbReference type="Proteomes" id="UP000606193"/>
    </source>
</evidence>
<keyword evidence="1" id="KW-0378">Hydrolase</keyword>
<evidence type="ECO:0000313" key="3">
    <source>
        <dbReference type="EMBL" id="MBC8561784.1"/>
    </source>
</evidence>
<dbReference type="Pfam" id="PF01520">
    <property type="entry name" value="Amidase_3"/>
    <property type="match status" value="1"/>
</dbReference>
<proteinExistence type="predicted"/>